<dbReference type="InterPro" id="IPR036514">
    <property type="entry name" value="SGNH_hydro_sf"/>
</dbReference>
<dbReference type="Pfam" id="PF13472">
    <property type="entry name" value="Lipase_GDSL_2"/>
    <property type="match status" value="1"/>
</dbReference>
<organism evidence="2 3">
    <name type="scientific">Candidatus Colimorpha enterica</name>
    <dbReference type="NCBI Taxonomy" id="3083063"/>
    <lineage>
        <taxon>Bacteria</taxon>
        <taxon>Pseudomonadati</taxon>
        <taxon>Bacteroidota</taxon>
        <taxon>Bacteroidia</taxon>
        <taxon>Bacteroidales</taxon>
        <taxon>Candidatus Colimorpha</taxon>
    </lineage>
</organism>
<dbReference type="AlphaFoldDB" id="A0AAE3K2A0"/>
<dbReference type="EMBL" id="JALEMU010000154">
    <property type="protein sequence ID" value="MCI5756479.1"/>
    <property type="molecule type" value="Genomic_DNA"/>
</dbReference>
<accession>A0AAE3K2A0</accession>
<dbReference type="Gene3D" id="3.40.50.1110">
    <property type="entry name" value="SGNH hydrolase"/>
    <property type="match status" value="1"/>
</dbReference>
<evidence type="ECO:0000313" key="3">
    <source>
        <dbReference type="Proteomes" id="UP001139365"/>
    </source>
</evidence>
<reference evidence="2 3" key="1">
    <citation type="submission" date="2022-03" db="EMBL/GenBank/DDBJ databases">
        <title>Metagenome-assembled genomes from swine fecal metagenomes.</title>
        <authorList>
            <person name="Holman D.B."/>
            <person name="Kommadath A."/>
        </authorList>
    </citation>
    <scope>NUCLEOTIDE SEQUENCE [LARGE SCALE GENOMIC DNA]</scope>
    <source>
        <strain evidence="2">SUG147</strain>
    </source>
</reference>
<dbReference type="Proteomes" id="UP001139365">
    <property type="component" value="Unassembled WGS sequence"/>
</dbReference>
<evidence type="ECO:0000259" key="1">
    <source>
        <dbReference type="Pfam" id="PF13472"/>
    </source>
</evidence>
<dbReference type="CDD" id="cd00229">
    <property type="entry name" value="SGNH_hydrolase"/>
    <property type="match status" value="1"/>
</dbReference>
<dbReference type="SUPFAM" id="SSF52266">
    <property type="entry name" value="SGNH hydrolase"/>
    <property type="match status" value="1"/>
</dbReference>
<sequence length="220" mass="24295">MKLIFLGDSITQGVGASDHAHSFVGIVEKETGARVLNAGMGSTRIAASDLQWDEPHWHALDFVTRAAVLPDDCDFIFVFGGTNDYGDGDAPVGDETDKGVNTFAGAVNRLITLLTAKYGRERVVFITPCRRYSEEAHFCRVNGAYVAPFPEYAGMLKSLLEKHGIRYIDLYSDPEMPRPESTSETACFRDGLHPNDRGHRHIADRVIYFLEANGNIRAGE</sequence>
<dbReference type="InterPro" id="IPR013830">
    <property type="entry name" value="SGNH_hydro"/>
</dbReference>
<dbReference type="GO" id="GO:0016788">
    <property type="term" value="F:hydrolase activity, acting on ester bonds"/>
    <property type="evidence" value="ECO:0007669"/>
    <property type="project" value="UniProtKB-ARBA"/>
</dbReference>
<gene>
    <name evidence="2" type="ORF">MR241_09340</name>
</gene>
<proteinExistence type="predicted"/>
<dbReference type="PANTHER" id="PTHR30383">
    <property type="entry name" value="THIOESTERASE 1/PROTEASE 1/LYSOPHOSPHOLIPASE L1"/>
    <property type="match status" value="1"/>
</dbReference>
<dbReference type="InterPro" id="IPR051532">
    <property type="entry name" value="Ester_Hydrolysis_Enzymes"/>
</dbReference>
<evidence type="ECO:0000313" key="2">
    <source>
        <dbReference type="EMBL" id="MCI5756479.1"/>
    </source>
</evidence>
<protein>
    <submittedName>
        <fullName evidence="2">SGNH/GDSL hydrolase family protein</fullName>
    </submittedName>
</protein>
<feature type="domain" description="SGNH hydrolase-type esterase" evidence="1">
    <location>
        <begin position="5"/>
        <end position="200"/>
    </location>
</feature>
<keyword evidence="2" id="KW-0378">Hydrolase</keyword>
<comment type="caution">
    <text evidence="2">The sequence shown here is derived from an EMBL/GenBank/DDBJ whole genome shotgun (WGS) entry which is preliminary data.</text>
</comment>
<name>A0AAE3K2A0_9BACT</name>